<keyword evidence="1" id="KW-1185">Reference proteome</keyword>
<evidence type="ECO:0000313" key="2">
    <source>
        <dbReference type="WBParaSite" id="nRc.2.0.1.t35378-RA"/>
    </source>
</evidence>
<evidence type="ECO:0000313" key="1">
    <source>
        <dbReference type="Proteomes" id="UP000887565"/>
    </source>
</evidence>
<dbReference type="Proteomes" id="UP000887565">
    <property type="component" value="Unplaced"/>
</dbReference>
<dbReference type="PANTHER" id="PTHR38696:SF1">
    <property type="entry name" value="MEDIATOR OF RNA POLYMERASE II TRANSCRIPTION SUBUNIT 13"/>
    <property type="match status" value="1"/>
</dbReference>
<protein>
    <submittedName>
        <fullName evidence="2">Uncharacterized protein</fullName>
    </submittedName>
</protein>
<reference evidence="2" key="1">
    <citation type="submission" date="2022-11" db="UniProtKB">
        <authorList>
            <consortium name="WormBaseParasite"/>
        </authorList>
    </citation>
    <scope>IDENTIFICATION</scope>
</reference>
<name>A0A915K9F8_ROMCU</name>
<dbReference type="WBParaSite" id="nRc.2.0.1.t35378-RA">
    <property type="protein sequence ID" value="nRc.2.0.1.t35378-RA"/>
    <property type="gene ID" value="nRc.2.0.1.g35378"/>
</dbReference>
<proteinExistence type="predicted"/>
<sequence length="132" mass="14858">MLTSLEISRKANDKGVFILRSTGSLSLPSTPSPPYFCISLNETDKLRLVNAHKQVVGLLRYAVGTNWSPSICKSQEYFGSYEMKLNGYPWDGMTTQESSVAKVSQEKKATSTDFHSFQMTEAFSMRFPEVDR</sequence>
<organism evidence="1 2">
    <name type="scientific">Romanomermis culicivorax</name>
    <name type="common">Nematode worm</name>
    <dbReference type="NCBI Taxonomy" id="13658"/>
    <lineage>
        <taxon>Eukaryota</taxon>
        <taxon>Metazoa</taxon>
        <taxon>Ecdysozoa</taxon>
        <taxon>Nematoda</taxon>
        <taxon>Enoplea</taxon>
        <taxon>Dorylaimia</taxon>
        <taxon>Mermithida</taxon>
        <taxon>Mermithoidea</taxon>
        <taxon>Mermithidae</taxon>
        <taxon>Romanomermis</taxon>
    </lineage>
</organism>
<dbReference type="AlphaFoldDB" id="A0A915K9F8"/>
<dbReference type="PANTHER" id="PTHR38696">
    <property type="entry name" value="MEDIATOR OF RNA POLYMERASE II TRANSCRIPTION SUBUNIT 13"/>
    <property type="match status" value="1"/>
</dbReference>
<accession>A0A915K9F8</accession>